<dbReference type="EMBL" id="SEOL01000009">
    <property type="protein sequence ID" value="MBL0849302.1"/>
    <property type="molecule type" value="Genomic_DNA"/>
</dbReference>
<comment type="catalytic activity">
    <reaction evidence="8 9">
        <text>dTTP + alpha-D-glucose 1-phosphate + H(+) = dTDP-alpha-D-glucose + diphosphate</text>
        <dbReference type="Rhea" id="RHEA:15225"/>
        <dbReference type="ChEBI" id="CHEBI:15378"/>
        <dbReference type="ChEBI" id="CHEBI:33019"/>
        <dbReference type="ChEBI" id="CHEBI:37568"/>
        <dbReference type="ChEBI" id="CHEBI:57477"/>
        <dbReference type="ChEBI" id="CHEBI:58601"/>
        <dbReference type="EC" id="2.7.7.24"/>
    </reaction>
</comment>
<dbReference type="PANTHER" id="PTHR43532">
    <property type="entry name" value="GLUCOSE-1-PHOSPHATE THYMIDYLYLTRANSFERASE"/>
    <property type="match status" value="1"/>
</dbReference>
<evidence type="ECO:0000313" key="12">
    <source>
        <dbReference type="Proteomes" id="UP000736856"/>
    </source>
</evidence>
<evidence type="ECO:0000256" key="4">
    <source>
        <dbReference type="ARBA" id="ARBA00022679"/>
    </source>
</evidence>
<evidence type="ECO:0000256" key="6">
    <source>
        <dbReference type="ARBA" id="ARBA00022723"/>
    </source>
</evidence>
<evidence type="ECO:0000256" key="3">
    <source>
        <dbReference type="ARBA" id="ARBA00012461"/>
    </source>
</evidence>
<keyword evidence="6 9" id="KW-0479">Metal-binding</keyword>
<keyword evidence="4 9" id="KW-0808">Transferase</keyword>
<name>A0A937AM67_9HYPH</name>
<dbReference type="Gene3D" id="3.90.550.10">
    <property type="entry name" value="Spore Coat Polysaccharide Biosynthesis Protein SpsA, Chain A"/>
    <property type="match status" value="1"/>
</dbReference>
<dbReference type="SUPFAM" id="SSF53448">
    <property type="entry name" value="Nucleotide-diphospho-sugar transferases"/>
    <property type="match status" value="1"/>
</dbReference>
<evidence type="ECO:0000256" key="7">
    <source>
        <dbReference type="ARBA" id="ARBA00022842"/>
    </source>
</evidence>
<proteinExistence type="inferred from homology"/>
<dbReference type="InterPro" id="IPR005835">
    <property type="entry name" value="NTP_transferase_dom"/>
</dbReference>
<dbReference type="NCBIfam" id="TIGR01207">
    <property type="entry name" value="rmlA"/>
    <property type="match status" value="1"/>
</dbReference>
<dbReference type="GO" id="GO:0046872">
    <property type="term" value="F:metal ion binding"/>
    <property type="evidence" value="ECO:0007669"/>
    <property type="project" value="UniProtKB-KW"/>
</dbReference>
<dbReference type="Proteomes" id="UP000736856">
    <property type="component" value="Unassembled WGS sequence"/>
</dbReference>
<dbReference type="AlphaFoldDB" id="A0A937AM67"/>
<evidence type="ECO:0000256" key="8">
    <source>
        <dbReference type="ARBA" id="ARBA00049336"/>
    </source>
</evidence>
<comment type="similarity">
    <text evidence="2 9">Belongs to the glucose-1-phosphate thymidylyltransferase family.</text>
</comment>
<dbReference type="InterPro" id="IPR005907">
    <property type="entry name" value="G1P_thy_trans_s"/>
</dbReference>
<comment type="cofactor">
    <cofactor evidence="1">
        <name>Mg(2+)</name>
        <dbReference type="ChEBI" id="CHEBI:18420"/>
    </cofactor>
</comment>
<dbReference type="EC" id="2.7.7.24" evidence="3 9"/>
<feature type="domain" description="Nucleotidyl transferase" evidence="10">
    <location>
        <begin position="2"/>
        <end position="237"/>
    </location>
</feature>
<evidence type="ECO:0000256" key="5">
    <source>
        <dbReference type="ARBA" id="ARBA00022695"/>
    </source>
</evidence>
<dbReference type="Pfam" id="PF00483">
    <property type="entry name" value="NTP_transferase"/>
    <property type="match status" value="1"/>
</dbReference>
<comment type="function">
    <text evidence="9">Catalyzes the formation of dTDP-glucose, from dTTP and glucose 1-phosphate, as well as its pyrophosphorolysis.</text>
</comment>
<evidence type="ECO:0000259" key="10">
    <source>
        <dbReference type="Pfam" id="PF00483"/>
    </source>
</evidence>
<reference evidence="11" key="1">
    <citation type="submission" date="2019-02" db="EMBL/GenBank/DDBJ databases">
        <title>A novel Candidatus Liberibacter species associated with the New Zealand native fuchsia psyllid, Ctenarytaina fuchsiae.</title>
        <authorList>
            <person name="Thompson S.M."/>
            <person name="Jorgensen N."/>
            <person name="David C."/>
            <person name="Bulman S.R."/>
            <person name="Smith G.R."/>
        </authorList>
    </citation>
    <scope>NUCLEOTIDE SEQUENCE</scope>
    <source>
        <strain evidence="11">Oxford</strain>
    </source>
</reference>
<dbReference type="PANTHER" id="PTHR43532:SF1">
    <property type="entry name" value="GLUCOSE-1-PHOSPHATE THYMIDYLYLTRANSFERASE 1"/>
    <property type="match status" value="1"/>
</dbReference>
<comment type="caution">
    <text evidence="11">The sequence shown here is derived from an EMBL/GenBank/DDBJ whole genome shotgun (WGS) entry which is preliminary data.</text>
</comment>
<dbReference type="FunFam" id="3.90.550.10:FF:000023">
    <property type="entry name" value="Glucose-1-phosphate thymidylyltransferase"/>
    <property type="match status" value="1"/>
</dbReference>
<gene>
    <name evidence="11" type="primary">rfbA</name>
    <name evidence="11" type="ORF">EU981_04440</name>
</gene>
<organism evidence="11 12">
    <name type="scientific">Candidatus Liberibacter ctenarytainae</name>
    <dbReference type="NCBI Taxonomy" id="2020335"/>
    <lineage>
        <taxon>Bacteria</taxon>
        <taxon>Pseudomonadati</taxon>
        <taxon>Pseudomonadota</taxon>
        <taxon>Alphaproteobacteria</taxon>
        <taxon>Hyphomicrobiales</taxon>
        <taxon>Rhizobiaceae</taxon>
        <taxon>Liberibacter</taxon>
    </lineage>
</organism>
<evidence type="ECO:0000256" key="9">
    <source>
        <dbReference type="RuleBase" id="RU003706"/>
    </source>
</evidence>
<evidence type="ECO:0000313" key="11">
    <source>
        <dbReference type="EMBL" id="MBL0849302.1"/>
    </source>
</evidence>
<protein>
    <recommendedName>
        <fullName evidence="3 9">Glucose-1-phosphate thymidylyltransferase</fullName>
        <ecNumber evidence="3 9">2.7.7.24</ecNumber>
    </recommendedName>
</protein>
<dbReference type="CDD" id="cd02538">
    <property type="entry name" value="G1P_TT_short"/>
    <property type="match status" value="1"/>
</dbReference>
<dbReference type="GO" id="GO:0008879">
    <property type="term" value="F:glucose-1-phosphate thymidylyltransferase activity"/>
    <property type="evidence" value="ECO:0007669"/>
    <property type="project" value="UniProtKB-EC"/>
</dbReference>
<dbReference type="InterPro" id="IPR029044">
    <property type="entry name" value="Nucleotide-diphossugar_trans"/>
</dbReference>
<evidence type="ECO:0000256" key="2">
    <source>
        <dbReference type="ARBA" id="ARBA00010480"/>
    </source>
</evidence>
<sequence>MKGIILAGGSGTRLSPVTDLVSKQMLPVYNKPMIYYPLSVLMDAGIREILIISTPRDLPPFKRFFGSGEKWGVNFSYIEQPYPGGLAQAYILGADFIGDSPSVLILGDNIFYDSELSSIFQKAFRVKRGATIVACPVEDPQRYGVVEVDSHGRVISLEEKPQNPKSPYAVTGLYFYDNDVIDIARSLPLSARGELEITDINSHYLRQGLLSLSFLGIGSAWFDAGTSESLLDTSIFVRDVEKRLGRNIACPEEIAYRRGLINEKQFYHLIDHFGTSPYGLYLRKVAEQDKNCD</sequence>
<keyword evidence="7 9" id="KW-0460">Magnesium</keyword>
<accession>A0A937AM67</accession>
<evidence type="ECO:0000256" key="1">
    <source>
        <dbReference type="ARBA" id="ARBA00001946"/>
    </source>
</evidence>
<keyword evidence="5 9" id="KW-0548">Nucleotidyltransferase</keyword>